<name>A0A5C5UFL1_9CORY</name>
<keyword evidence="2" id="KW-1185">Reference proteome</keyword>
<comment type="caution">
    <text evidence="1">The sequence shown here is derived from an EMBL/GenBank/DDBJ whole genome shotgun (WGS) entry which is preliminary data.</text>
</comment>
<dbReference type="AlphaFoldDB" id="A0A5C5UFL1"/>
<proteinExistence type="predicted"/>
<sequence length="61" mass="6452">MRLSTIYTQEGAQPNPLLNSFATAKATIKPAALSGNAVGHAKALTLCFRQRKGFGDFEKGG</sequence>
<dbReference type="EMBL" id="VOHM01000013">
    <property type="protein sequence ID" value="TWT25004.1"/>
    <property type="molecule type" value="Genomic_DNA"/>
</dbReference>
<reference evidence="1 2" key="1">
    <citation type="submission" date="2019-08" db="EMBL/GenBank/DDBJ databases">
        <authorList>
            <person name="Lei W."/>
        </authorList>
    </citation>
    <scope>NUCLEOTIDE SEQUENCE [LARGE SCALE GENOMIC DNA]</scope>
    <source>
        <strain evidence="1 2">CCUG 58627</strain>
    </source>
</reference>
<dbReference type="Proteomes" id="UP000320791">
    <property type="component" value="Unassembled WGS sequence"/>
</dbReference>
<evidence type="ECO:0000313" key="2">
    <source>
        <dbReference type="Proteomes" id="UP000320791"/>
    </source>
</evidence>
<evidence type="ECO:0000313" key="1">
    <source>
        <dbReference type="EMBL" id="TWT25004.1"/>
    </source>
</evidence>
<protein>
    <submittedName>
        <fullName evidence="1">Uncharacterized protein</fullName>
    </submittedName>
</protein>
<organism evidence="1 2">
    <name type="scientific">Corynebacterium canis</name>
    <dbReference type="NCBI Taxonomy" id="679663"/>
    <lineage>
        <taxon>Bacteria</taxon>
        <taxon>Bacillati</taxon>
        <taxon>Actinomycetota</taxon>
        <taxon>Actinomycetes</taxon>
        <taxon>Mycobacteriales</taxon>
        <taxon>Corynebacteriaceae</taxon>
        <taxon>Corynebacterium</taxon>
    </lineage>
</organism>
<accession>A0A5C5UFL1</accession>
<gene>
    <name evidence="1" type="ORF">FRX94_06985</name>
</gene>
<dbReference type="RefSeq" id="WP_146324418.1">
    <property type="nucleotide sequence ID" value="NZ_BAABLR010000010.1"/>
</dbReference>